<dbReference type="Proteomes" id="UP000030762">
    <property type="component" value="Unassembled WGS sequence"/>
</dbReference>
<dbReference type="InParanoid" id="T0RMP1"/>
<evidence type="ECO:0000256" key="3">
    <source>
        <dbReference type="ARBA" id="ARBA00023242"/>
    </source>
</evidence>
<keyword evidence="2" id="KW-0227">DNA damage</keyword>
<evidence type="ECO:0000256" key="1">
    <source>
        <dbReference type="ARBA" id="ARBA00004123"/>
    </source>
</evidence>
<dbReference type="eggNOG" id="ENOG502QTV5">
    <property type="taxonomic scope" value="Eukaryota"/>
</dbReference>
<proteinExistence type="predicted"/>
<evidence type="ECO:0000256" key="2">
    <source>
        <dbReference type="ARBA" id="ARBA00022763"/>
    </source>
</evidence>
<gene>
    <name evidence="7" type="ORF">SDRG_08705</name>
</gene>
<evidence type="ECO:0000256" key="4">
    <source>
        <dbReference type="SAM" id="Coils"/>
    </source>
</evidence>
<dbReference type="GeneID" id="19949432"/>
<dbReference type="AlphaFoldDB" id="T0RMP1"/>
<evidence type="ECO:0000256" key="5">
    <source>
        <dbReference type="SAM" id="MobiDB-lite"/>
    </source>
</evidence>
<keyword evidence="4" id="KW-0175">Coiled coil</keyword>
<dbReference type="Pfam" id="PF08573">
    <property type="entry name" value="SAE2"/>
    <property type="match status" value="2"/>
</dbReference>
<keyword evidence="3" id="KW-0539">Nucleus</keyword>
<evidence type="ECO:0000259" key="6">
    <source>
        <dbReference type="Pfam" id="PF08573"/>
    </source>
</evidence>
<comment type="subcellular location">
    <subcellularLocation>
        <location evidence="1">Nucleus</location>
    </subcellularLocation>
</comment>
<dbReference type="OMA" id="FEPYQTP"/>
<feature type="region of interest" description="Disordered" evidence="5">
    <location>
        <begin position="75"/>
        <end position="96"/>
    </location>
</feature>
<feature type="region of interest" description="Disordered" evidence="5">
    <location>
        <begin position="114"/>
        <end position="164"/>
    </location>
</feature>
<dbReference type="GO" id="GO:0010792">
    <property type="term" value="P:DNA double-strand break processing involved in repair via single-strand annealing"/>
    <property type="evidence" value="ECO:0007669"/>
    <property type="project" value="TreeGrafter"/>
</dbReference>
<dbReference type="InterPro" id="IPR013882">
    <property type="entry name" value="Ctp1_C"/>
</dbReference>
<name>T0RMP1_SAPDV</name>
<sequence length="265" mass="29780">MSERAAWETERAELQQQVRVHKTEASVLAKRFRLLQQTLQEQQVVLEKYQRALRRLQKAKKTPTTETTVLKPAKATMAAKPTETTMTKRTGPSAPRVAETKIPKTLRAQTFAAIRQAASPGRDVPFKRKRTRDEDDLTMLPQRARPSANISTSSSHGPGKAAPVPSPFAGPSTVAVARPAYENVQRPENRSATTATKPYGYIEVVRKRDERAALPGHACLQCTEYFDALGEGFEGQRDLCSRHRARFEPYSTPEDFWRLTFPDSM</sequence>
<dbReference type="PANTHER" id="PTHR15107">
    <property type="entry name" value="RETINOBLASTOMA BINDING PROTEIN 8"/>
    <property type="match status" value="1"/>
</dbReference>
<evidence type="ECO:0000313" key="7">
    <source>
        <dbReference type="EMBL" id="EQC33598.1"/>
    </source>
</evidence>
<evidence type="ECO:0000313" key="8">
    <source>
        <dbReference type="Proteomes" id="UP000030762"/>
    </source>
</evidence>
<organism evidence="7 8">
    <name type="scientific">Saprolegnia diclina (strain VS20)</name>
    <dbReference type="NCBI Taxonomy" id="1156394"/>
    <lineage>
        <taxon>Eukaryota</taxon>
        <taxon>Sar</taxon>
        <taxon>Stramenopiles</taxon>
        <taxon>Oomycota</taxon>
        <taxon>Saprolegniomycetes</taxon>
        <taxon>Saprolegniales</taxon>
        <taxon>Saprolegniaceae</taxon>
        <taxon>Saprolegnia</taxon>
    </lineage>
</organism>
<feature type="domain" description="DNA endonuclease activator Ctp1 C-terminal" evidence="6">
    <location>
        <begin position="239"/>
        <end position="264"/>
    </location>
</feature>
<dbReference type="OrthoDB" id="79762at2759"/>
<dbReference type="PANTHER" id="PTHR15107:SF0">
    <property type="entry name" value="DNA ENDONUCLEASE ACTIVATOR CTP1 C-TERMINAL DOMAIN-CONTAINING PROTEIN"/>
    <property type="match status" value="1"/>
</dbReference>
<dbReference type="EMBL" id="JH767158">
    <property type="protein sequence ID" value="EQC33598.1"/>
    <property type="molecule type" value="Genomic_DNA"/>
</dbReference>
<feature type="compositionally biased region" description="Low complexity" evidence="5">
    <location>
        <begin position="75"/>
        <end position="88"/>
    </location>
</feature>
<dbReference type="STRING" id="1156394.T0RMP1"/>
<accession>T0RMP1</accession>
<dbReference type="VEuPathDB" id="FungiDB:SDRG_08705"/>
<reference evidence="7 8" key="1">
    <citation type="submission" date="2012-04" db="EMBL/GenBank/DDBJ databases">
        <title>The Genome Sequence of Saprolegnia declina VS20.</title>
        <authorList>
            <consortium name="The Broad Institute Genome Sequencing Platform"/>
            <person name="Russ C."/>
            <person name="Nusbaum C."/>
            <person name="Tyler B."/>
            <person name="van West P."/>
            <person name="Dieguez-Uribeondo J."/>
            <person name="de Bruijn I."/>
            <person name="Tripathy S."/>
            <person name="Jiang R."/>
            <person name="Young S.K."/>
            <person name="Zeng Q."/>
            <person name="Gargeya S."/>
            <person name="Fitzgerald M."/>
            <person name="Haas B."/>
            <person name="Abouelleil A."/>
            <person name="Alvarado L."/>
            <person name="Arachchi H.M."/>
            <person name="Berlin A."/>
            <person name="Chapman S.B."/>
            <person name="Goldberg J."/>
            <person name="Griggs A."/>
            <person name="Gujja S."/>
            <person name="Hansen M."/>
            <person name="Howarth C."/>
            <person name="Imamovic A."/>
            <person name="Larimer J."/>
            <person name="McCowen C."/>
            <person name="Montmayeur A."/>
            <person name="Murphy C."/>
            <person name="Neiman D."/>
            <person name="Pearson M."/>
            <person name="Priest M."/>
            <person name="Roberts A."/>
            <person name="Saif S."/>
            <person name="Shea T."/>
            <person name="Sisk P."/>
            <person name="Sykes S."/>
            <person name="Wortman J."/>
            <person name="Nusbaum C."/>
            <person name="Birren B."/>
        </authorList>
    </citation>
    <scope>NUCLEOTIDE SEQUENCE [LARGE SCALE GENOMIC DNA]</scope>
    <source>
        <strain evidence="7 8">VS20</strain>
    </source>
</reference>
<protein>
    <recommendedName>
        <fullName evidence="6">DNA endonuclease activator Ctp1 C-terminal domain-containing protein</fullName>
    </recommendedName>
</protein>
<feature type="domain" description="DNA endonuclease activator Ctp1 C-terminal" evidence="6">
    <location>
        <begin position="201"/>
        <end position="231"/>
    </location>
</feature>
<dbReference type="GO" id="GO:0005634">
    <property type="term" value="C:nucleus"/>
    <property type="evidence" value="ECO:0007669"/>
    <property type="project" value="UniProtKB-SubCell"/>
</dbReference>
<feature type="coiled-coil region" evidence="4">
    <location>
        <begin position="4"/>
        <end position="59"/>
    </location>
</feature>
<dbReference type="GO" id="GO:0003684">
    <property type="term" value="F:damaged DNA binding"/>
    <property type="evidence" value="ECO:0007669"/>
    <property type="project" value="TreeGrafter"/>
</dbReference>
<keyword evidence="8" id="KW-1185">Reference proteome</keyword>
<dbReference type="RefSeq" id="XP_008612821.1">
    <property type="nucleotide sequence ID" value="XM_008614599.1"/>
</dbReference>
<dbReference type="InterPro" id="IPR033316">
    <property type="entry name" value="RBBP8-like"/>
</dbReference>